<dbReference type="AlphaFoldDB" id="A0A0C2NY88"/>
<dbReference type="Proteomes" id="UP000031672">
    <property type="component" value="Unassembled WGS sequence"/>
</dbReference>
<gene>
    <name evidence="1" type="ORF">OJ16_14455</name>
</gene>
<name>A0A0C2NY88_9VIBR</name>
<dbReference type="EMBL" id="JTKH01000024">
    <property type="protein sequence ID" value="KII76028.1"/>
    <property type="molecule type" value="Genomic_DNA"/>
</dbReference>
<keyword evidence="2" id="KW-1185">Reference proteome</keyword>
<accession>A0A0C2NY88</accession>
<reference evidence="1 2" key="1">
    <citation type="submission" date="2014-11" db="EMBL/GenBank/DDBJ databases">
        <title>Draft Genome Sequence of Vibrio piscirenalis strains CECT 8603T and CECT 8604, two marine Gammaproteobacterium isolated from cultured gilthead sea bream (Sparus aurata).</title>
        <authorList>
            <person name="Arahal D.R."/>
            <person name="Rodrigo-Torres L."/>
            <person name="Lucena T."/>
            <person name="Pujalte M.J."/>
        </authorList>
    </citation>
    <scope>NUCLEOTIDE SEQUENCE [LARGE SCALE GENOMIC DNA]</scope>
    <source>
        <strain evidence="1 2">DCR 1-4-2</strain>
    </source>
</reference>
<evidence type="ECO:0000313" key="2">
    <source>
        <dbReference type="Proteomes" id="UP000031672"/>
    </source>
</evidence>
<organism evidence="1 2">
    <name type="scientific">Vibrio renipiscarius</name>
    <dbReference type="NCBI Taxonomy" id="1461322"/>
    <lineage>
        <taxon>Bacteria</taxon>
        <taxon>Pseudomonadati</taxon>
        <taxon>Pseudomonadota</taxon>
        <taxon>Gammaproteobacteria</taxon>
        <taxon>Vibrionales</taxon>
        <taxon>Vibrionaceae</taxon>
        <taxon>Vibrio</taxon>
    </lineage>
</organism>
<proteinExistence type="predicted"/>
<sequence>MGSRMIAAVWLIGSILLLMSAVNKGRDDWHSQVIRNQMASLSVESVETSSDKALLDGTLLDDTLEPDSFGPFIDHGSIGLYYSWIAFQSSDEATKRDFAKRSIEQLQLQLHFRPLDSAIMINKANQLWRNGEGFDDVMAEFELAQHLGPYEPLTVKESLTYYLAYWPELSSEKKNVVLSYLLDHEKYKMKLWQYDSILVKPIIGERACAILGFNNITPYYCRG</sequence>
<evidence type="ECO:0000313" key="1">
    <source>
        <dbReference type="EMBL" id="KII76028.1"/>
    </source>
</evidence>
<dbReference type="OrthoDB" id="5874420at2"/>
<accession>A0A0C2K260</accession>
<protein>
    <submittedName>
        <fullName evidence="1">Uncharacterized protein</fullName>
    </submittedName>
</protein>
<comment type="caution">
    <text evidence="1">The sequence shown here is derived from an EMBL/GenBank/DDBJ whole genome shotgun (WGS) entry which is preliminary data.</text>
</comment>